<dbReference type="GO" id="GO:0016491">
    <property type="term" value="F:oxidoreductase activity"/>
    <property type="evidence" value="ECO:0007669"/>
    <property type="project" value="InterPro"/>
</dbReference>
<dbReference type="Pfam" id="PF21688">
    <property type="entry name" value="FAD-depend_C"/>
    <property type="match status" value="1"/>
</dbReference>
<dbReference type="Gene3D" id="3.30.70.2700">
    <property type="match status" value="1"/>
</dbReference>
<dbReference type="InterPro" id="IPR023753">
    <property type="entry name" value="FAD/NAD-binding_dom"/>
</dbReference>
<reference evidence="4" key="1">
    <citation type="journal article" date="2013" name="Extremophiles">
        <title>Proteinivorax tanatarense gen. nov., sp. nov., an anaerobic, haloalkaliphilic, proteolytic bacterium isolated from a decaying algal bloom, and proposal of Proteinivoraceae fam. nov.</title>
        <authorList>
            <person name="Kevbrin V."/>
            <person name="Boltyanskaya Y."/>
            <person name="Zhilina T."/>
            <person name="Kolganova T."/>
            <person name="Lavrentjeva E."/>
            <person name="Kuznetsov B."/>
        </authorList>
    </citation>
    <scope>NUCLEOTIDE SEQUENCE</scope>
    <source>
        <strain evidence="4">Z-910T</strain>
    </source>
</reference>
<feature type="domain" description="FAD-dependent protein C-terminal" evidence="3">
    <location>
        <begin position="277"/>
        <end position="473"/>
    </location>
</feature>
<keyword evidence="1" id="KW-0812">Transmembrane</keyword>
<protein>
    <submittedName>
        <fullName evidence="4">FAD-dependent protein</fullName>
    </submittedName>
</protein>
<dbReference type="PANTHER" id="PTHR42842">
    <property type="entry name" value="FAD/NAD(P)-BINDING OXIDOREDUCTASE"/>
    <property type="match status" value="1"/>
</dbReference>
<dbReference type="InterPro" id="IPR028348">
    <property type="entry name" value="FAD-binding_protein"/>
</dbReference>
<dbReference type="SUPFAM" id="SSF51905">
    <property type="entry name" value="FAD/NAD(P)-binding domain"/>
    <property type="match status" value="1"/>
</dbReference>
<reference evidence="4" key="2">
    <citation type="submission" date="2024-06" db="EMBL/GenBank/DDBJ databases">
        <authorList>
            <person name="Petrova K.O."/>
            <person name="Toshchakov S.V."/>
            <person name="Boltjanskaja Y.V."/>
            <person name="Kevbrin V."/>
        </authorList>
    </citation>
    <scope>NUCLEOTIDE SEQUENCE</scope>
    <source>
        <strain evidence="4">Z-910T</strain>
    </source>
</reference>
<evidence type="ECO:0000259" key="3">
    <source>
        <dbReference type="Pfam" id="PF21688"/>
    </source>
</evidence>
<proteinExistence type="predicted"/>
<dbReference type="AlphaFoldDB" id="A0AAU7VNC7"/>
<dbReference type="InterPro" id="IPR049516">
    <property type="entry name" value="FAD-depend_C"/>
</dbReference>
<dbReference type="InterPro" id="IPR036188">
    <property type="entry name" value="FAD/NAD-bd_sf"/>
</dbReference>
<dbReference type="PANTHER" id="PTHR42842:SF3">
    <property type="entry name" value="FAD_NAD(P)-BINDING OXIDOREDUCTASE FAMILY PROTEIN"/>
    <property type="match status" value="1"/>
</dbReference>
<dbReference type="Gene3D" id="3.50.50.60">
    <property type="entry name" value="FAD/NAD(P)-binding domain"/>
    <property type="match status" value="2"/>
</dbReference>
<name>A0AAU7VNC7_9FIRM</name>
<feature type="domain" description="FAD/NAD(P)-binding" evidence="2">
    <location>
        <begin position="93"/>
        <end position="261"/>
    </location>
</feature>
<evidence type="ECO:0000259" key="2">
    <source>
        <dbReference type="Pfam" id="PF07992"/>
    </source>
</evidence>
<gene>
    <name evidence="4" type="ORF">PRVXT_000695</name>
</gene>
<organism evidence="4">
    <name type="scientific">Proteinivorax tanatarense</name>
    <dbReference type="NCBI Taxonomy" id="1260629"/>
    <lineage>
        <taxon>Bacteria</taxon>
        <taxon>Bacillati</taxon>
        <taxon>Bacillota</taxon>
        <taxon>Clostridia</taxon>
        <taxon>Eubacteriales</taxon>
        <taxon>Proteinivoracaceae</taxon>
        <taxon>Proteinivorax</taxon>
    </lineage>
</organism>
<dbReference type="Pfam" id="PF07992">
    <property type="entry name" value="Pyr_redox_2"/>
    <property type="match status" value="1"/>
</dbReference>
<dbReference type="RefSeq" id="WP_350344302.1">
    <property type="nucleotide sequence ID" value="NZ_CP158367.1"/>
</dbReference>
<feature type="transmembrane region" description="Helical" evidence="1">
    <location>
        <begin position="93"/>
        <end position="114"/>
    </location>
</feature>
<dbReference type="PIRSF" id="PIRSF038984">
    <property type="entry name" value="FAD_binding_protein"/>
    <property type="match status" value="1"/>
</dbReference>
<accession>A0AAU7VNC7</accession>
<dbReference type="EMBL" id="CP158367">
    <property type="protein sequence ID" value="XBX75558.1"/>
    <property type="molecule type" value="Genomic_DNA"/>
</dbReference>
<dbReference type="PRINTS" id="PR00368">
    <property type="entry name" value="FADPNR"/>
</dbReference>
<evidence type="ECO:0000313" key="4">
    <source>
        <dbReference type="EMBL" id="XBX75558.1"/>
    </source>
</evidence>
<keyword evidence="1" id="KW-0472">Membrane</keyword>
<keyword evidence="1" id="KW-1133">Transmembrane helix</keyword>
<evidence type="ECO:0000256" key="1">
    <source>
        <dbReference type="SAM" id="Phobius"/>
    </source>
</evidence>
<sequence>MIRVNNIKIAANRKQDLEKEVSKKLKISKKEIKEIKIVKKSIDARRRDIFYVYNIDVQINNSKRFIGKKGITQSLDYSYKFVKAGDKKMTKPLVIVGAGPAGLFCGLILAQMGYKPIVLEQGESVDQRVKTVESFWQGQKPLKTNSNVQFGEGGAGTFSDGKLTTQIKDSRCRKVIDEMLNFGAPKDIMYLSKPHVGTDNLRGVVRNIRQRIFELGGQVLFDSKVTNFDIENGKVNKLQINNGKKIAVEAVVLALGHSARDTFQLLYKKGANLKQKPFSVGVRIEHPQSLINDSQYGKDYEKYNLPAADYKLSVHLEGKASVYTFCMCPGGKVVAAASEKGHLVTNGMSYYSRDDTNANSALLVNIMPDNLESDHPLAGVHFQREIEKRAFDLGGGDYYAPVQLVKDFLNDVPSKKLGSVKPSYLPGIKLTNLNNCLPKFVTDSLKEGILELDKKLKGFALNDAVMTAVESRSSSPIRILRDDSYQSNIAGIYPAGEGAGYAGGIMSAAVDGIKVAEKIAAIYAPIKTEEEF</sequence>